<accession>A0A9P6LTL6</accession>
<evidence type="ECO:0000313" key="2">
    <source>
        <dbReference type="Proteomes" id="UP000738359"/>
    </source>
</evidence>
<keyword evidence="2" id="KW-1185">Reference proteome</keyword>
<dbReference type="EMBL" id="JAAAHY010003568">
    <property type="protein sequence ID" value="KAF9940076.1"/>
    <property type="molecule type" value="Genomic_DNA"/>
</dbReference>
<dbReference type="AlphaFoldDB" id="A0A9P6LTL6"/>
<organism evidence="1 2">
    <name type="scientific">Mortierella alpina</name>
    <name type="common">Oleaginous fungus</name>
    <name type="synonym">Mortierella renispora</name>
    <dbReference type="NCBI Taxonomy" id="64518"/>
    <lineage>
        <taxon>Eukaryota</taxon>
        <taxon>Fungi</taxon>
        <taxon>Fungi incertae sedis</taxon>
        <taxon>Mucoromycota</taxon>
        <taxon>Mortierellomycotina</taxon>
        <taxon>Mortierellomycetes</taxon>
        <taxon>Mortierellales</taxon>
        <taxon>Mortierellaceae</taxon>
        <taxon>Mortierella</taxon>
    </lineage>
</organism>
<feature type="non-terminal residue" evidence="1">
    <location>
        <position position="133"/>
    </location>
</feature>
<comment type="caution">
    <text evidence="1">The sequence shown here is derived from an EMBL/GenBank/DDBJ whole genome shotgun (WGS) entry which is preliminary data.</text>
</comment>
<evidence type="ECO:0000313" key="1">
    <source>
        <dbReference type="EMBL" id="KAF9940076.1"/>
    </source>
</evidence>
<sequence>MMQRHPNMDPADIQSRQTMFTVVSGDSSTFYTNLMAGLTRWSLMDLDIRAIAAAQANLSSAGGSTTAVTWTPQTCATFALDLYKQAFTGVGPAQPVHTGIAAGLSGFTQQAGQQLHTQMVTHWKRLTPELIKK</sequence>
<name>A0A9P6LTL6_MORAP</name>
<proteinExistence type="predicted"/>
<protein>
    <submittedName>
        <fullName evidence="1">Uncharacterized protein</fullName>
    </submittedName>
</protein>
<reference evidence="1" key="1">
    <citation type="journal article" date="2020" name="Fungal Divers.">
        <title>Resolving the Mortierellaceae phylogeny through synthesis of multi-gene phylogenetics and phylogenomics.</title>
        <authorList>
            <person name="Vandepol N."/>
            <person name="Liber J."/>
            <person name="Desiro A."/>
            <person name="Na H."/>
            <person name="Kennedy M."/>
            <person name="Barry K."/>
            <person name="Grigoriev I.V."/>
            <person name="Miller A.N."/>
            <person name="O'Donnell K."/>
            <person name="Stajich J.E."/>
            <person name="Bonito G."/>
        </authorList>
    </citation>
    <scope>NUCLEOTIDE SEQUENCE</scope>
    <source>
        <strain evidence="1">CK1249</strain>
    </source>
</reference>
<dbReference type="Proteomes" id="UP000738359">
    <property type="component" value="Unassembled WGS sequence"/>
</dbReference>
<gene>
    <name evidence="1" type="ORF">BGZ70_006370</name>
</gene>